<keyword evidence="1" id="KW-0326">Glycosidase</keyword>
<dbReference type="Gene3D" id="2.60.40.10">
    <property type="entry name" value="Immunoglobulins"/>
    <property type="match status" value="1"/>
</dbReference>
<evidence type="ECO:0000313" key="6">
    <source>
        <dbReference type="Proteomes" id="UP001235064"/>
    </source>
</evidence>
<keyword evidence="3" id="KW-0732">Signal</keyword>
<evidence type="ECO:0000256" key="3">
    <source>
        <dbReference type="SAM" id="SignalP"/>
    </source>
</evidence>
<dbReference type="EMBL" id="JASXSZ010000002">
    <property type="protein sequence ID" value="MDL9978991.1"/>
    <property type="molecule type" value="Genomic_DNA"/>
</dbReference>
<dbReference type="InterPro" id="IPR003961">
    <property type="entry name" value="FN3_dom"/>
</dbReference>
<evidence type="ECO:0000259" key="4">
    <source>
        <dbReference type="PROSITE" id="PS50853"/>
    </source>
</evidence>
<feature type="domain" description="Fibronectin type-III" evidence="4">
    <location>
        <begin position="46"/>
        <end position="142"/>
    </location>
</feature>
<feature type="chain" id="PRO_5047334908" description="Fibronectin type-III domain-containing protein" evidence="3">
    <location>
        <begin position="28"/>
        <end position="149"/>
    </location>
</feature>
<dbReference type="Proteomes" id="UP001235064">
    <property type="component" value="Unassembled WGS sequence"/>
</dbReference>
<dbReference type="InterPro" id="IPR013783">
    <property type="entry name" value="Ig-like_fold"/>
</dbReference>
<accession>A0ABT7MX31</accession>
<dbReference type="SUPFAM" id="SSF49265">
    <property type="entry name" value="Fibronectin type III"/>
    <property type="match status" value="1"/>
</dbReference>
<name>A0ABT7MX31_9MICO</name>
<evidence type="ECO:0000256" key="1">
    <source>
        <dbReference type="ARBA" id="ARBA00023295"/>
    </source>
</evidence>
<evidence type="ECO:0000313" key="5">
    <source>
        <dbReference type="EMBL" id="MDL9978991.1"/>
    </source>
</evidence>
<sequence length="149" mass="15334">MRRRALIATIGLVIAAGALAASQPVTAAWTDTEFATTSVVSTSLVAPTKTSCSVDVVLGLSATFNWTNPTTGAPRTGYVFQIYNGATLVGSATPAANATTQSTSGLLSTLLNSVTYTVQLRAANNLWRSPVATGTFTTTALGLITSCTW</sequence>
<keyword evidence="6" id="KW-1185">Reference proteome</keyword>
<keyword evidence="2" id="KW-0624">Polysaccharide degradation</keyword>
<organism evidence="5 6">
    <name type="scientific">Microbacterium candidum</name>
    <dbReference type="NCBI Taxonomy" id="3041922"/>
    <lineage>
        <taxon>Bacteria</taxon>
        <taxon>Bacillati</taxon>
        <taxon>Actinomycetota</taxon>
        <taxon>Actinomycetes</taxon>
        <taxon>Micrococcales</taxon>
        <taxon>Microbacteriaceae</taxon>
        <taxon>Microbacterium</taxon>
    </lineage>
</organism>
<reference evidence="5 6" key="1">
    <citation type="submission" date="2023-06" db="EMBL/GenBank/DDBJ databases">
        <title>Microbacterium sp. nov., isolated from a waste landfill.</title>
        <authorList>
            <person name="Wen W."/>
        </authorList>
    </citation>
    <scope>NUCLEOTIDE SEQUENCE [LARGE SCALE GENOMIC DNA]</scope>
    <source>
        <strain evidence="5 6">ASV49</strain>
    </source>
</reference>
<dbReference type="RefSeq" id="WP_286287868.1">
    <property type="nucleotide sequence ID" value="NZ_JASXSZ010000002.1"/>
</dbReference>
<dbReference type="InterPro" id="IPR036116">
    <property type="entry name" value="FN3_sf"/>
</dbReference>
<dbReference type="PROSITE" id="PS50853">
    <property type="entry name" value="FN3"/>
    <property type="match status" value="1"/>
</dbReference>
<feature type="signal peptide" evidence="3">
    <location>
        <begin position="1"/>
        <end position="27"/>
    </location>
</feature>
<comment type="caution">
    <text evidence="5">The sequence shown here is derived from an EMBL/GenBank/DDBJ whole genome shotgun (WGS) entry which is preliminary data.</text>
</comment>
<proteinExistence type="predicted"/>
<gene>
    <name evidence="5" type="ORF">QSV35_06580</name>
</gene>
<keyword evidence="1" id="KW-0378">Hydrolase</keyword>
<keyword evidence="2" id="KW-0119">Carbohydrate metabolism</keyword>
<protein>
    <recommendedName>
        <fullName evidence="4">Fibronectin type-III domain-containing protein</fullName>
    </recommendedName>
</protein>
<evidence type="ECO:0000256" key="2">
    <source>
        <dbReference type="ARBA" id="ARBA00023326"/>
    </source>
</evidence>